<sequence>MMDEMAIRKQLKWNHSEKKFVGYVDCGTVIREPDAMPLAKEALVYLLTGINERWKIPVAYFYVNSVTSQERAEITLQVLNFIVPSGVNVIALTFDGLSANIKMCTEFNADVYNSRRYFRHPSQDHDVVIFLDAAHMLKLIRTAWAIKRVLYDGNGNPIKWEFIENLVRLQENGYFHLANKINNKHLQWQTNKMSVKLAAQTLSQSCATALKLLMEEGHPYFLECATTVKFLEIVNNAFDCLNSRSMFSHGFKRPLKPDTAFDMFKFCTEAIQYFSDLKIHPNAKPITESKSKTGFLGFIIDLKNLKKIYQDYVETGYLKYILSYKFSQDHLEIFFSVIRAMGGYNNNPNCVQFSSAYKCLLHYNEVKSSAAANCLPLDNTRLLTISSKPIKKHCDYLKEEEIENVMIDDILLHFDVNSTIHHAVLNISGFVERRVLQQLSCNTCIQLLNSCKEATSHFIDLKSRKFALSKRRYLYNNKHY</sequence>
<dbReference type="PANTHER" id="PTHR47577">
    <property type="entry name" value="THAP DOMAIN-CONTAINING PROTEIN 6"/>
    <property type="match status" value="1"/>
</dbReference>
<reference evidence="4 5" key="1">
    <citation type="journal article" date="2014" name="Curr. Biol.">
        <title>The genome of the clonal raider ant Cerapachys biroi.</title>
        <authorList>
            <person name="Oxley P.R."/>
            <person name="Ji L."/>
            <person name="Fetter-Pruneda I."/>
            <person name="McKenzie S.K."/>
            <person name="Li C."/>
            <person name="Hu H."/>
            <person name="Zhang G."/>
            <person name="Kronauer D.J."/>
        </authorList>
    </citation>
    <scope>NUCLEOTIDE SEQUENCE [LARGE SCALE GENOMIC DNA]</scope>
</reference>
<dbReference type="OMA" id="HGNIRAN"/>
<dbReference type="Pfam" id="PF21788">
    <property type="entry name" value="TNP-like_GBD"/>
    <property type="match status" value="1"/>
</dbReference>
<dbReference type="InterPro" id="IPR048365">
    <property type="entry name" value="TNP-like_RNaseH_N"/>
</dbReference>
<feature type="domain" description="Transposable element P transposase-like RNase H C-terminal" evidence="3">
    <location>
        <begin position="324"/>
        <end position="358"/>
    </location>
</feature>
<gene>
    <name evidence="4" type="ORF">X777_10819</name>
</gene>
<feature type="domain" description="Transposable element P transposase-like RNase H" evidence="1">
    <location>
        <begin position="1"/>
        <end position="107"/>
    </location>
</feature>
<feature type="domain" description="Transposable element P transposase-like GTP-binding insertion" evidence="2">
    <location>
        <begin position="134"/>
        <end position="254"/>
    </location>
</feature>
<protein>
    <submittedName>
        <fullName evidence="4">THAP domain-containing protein</fullName>
    </submittedName>
</protein>
<dbReference type="InterPro" id="IPR048367">
    <property type="entry name" value="TNP-like_RNaseH_C"/>
</dbReference>
<evidence type="ECO:0000259" key="3">
    <source>
        <dbReference type="Pfam" id="PF21789"/>
    </source>
</evidence>
<dbReference type="PANTHER" id="PTHR47577:SF2">
    <property type="entry name" value="THAP DOMAIN CONTAINING 9"/>
    <property type="match status" value="1"/>
</dbReference>
<dbReference type="OrthoDB" id="7551222at2759"/>
<dbReference type="EMBL" id="KK107447">
    <property type="protein sequence ID" value="EZA50769.1"/>
    <property type="molecule type" value="Genomic_DNA"/>
</dbReference>
<dbReference type="InterPro" id="IPR048366">
    <property type="entry name" value="TNP-like_GBD"/>
</dbReference>
<evidence type="ECO:0000313" key="5">
    <source>
        <dbReference type="Proteomes" id="UP000053097"/>
    </source>
</evidence>
<evidence type="ECO:0000313" key="4">
    <source>
        <dbReference type="EMBL" id="EZA50769.1"/>
    </source>
</evidence>
<name>A0A026W6W6_OOCBI</name>
<dbReference type="Pfam" id="PF21787">
    <property type="entry name" value="TNP-like_RNaseH_N"/>
    <property type="match status" value="1"/>
</dbReference>
<dbReference type="STRING" id="2015173.A0A026W6W6"/>
<evidence type="ECO:0000259" key="1">
    <source>
        <dbReference type="Pfam" id="PF21787"/>
    </source>
</evidence>
<organism evidence="4 5">
    <name type="scientific">Ooceraea biroi</name>
    <name type="common">Clonal raider ant</name>
    <name type="synonym">Cerapachys biroi</name>
    <dbReference type="NCBI Taxonomy" id="2015173"/>
    <lineage>
        <taxon>Eukaryota</taxon>
        <taxon>Metazoa</taxon>
        <taxon>Ecdysozoa</taxon>
        <taxon>Arthropoda</taxon>
        <taxon>Hexapoda</taxon>
        <taxon>Insecta</taxon>
        <taxon>Pterygota</taxon>
        <taxon>Neoptera</taxon>
        <taxon>Endopterygota</taxon>
        <taxon>Hymenoptera</taxon>
        <taxon>Apocrita</taxon>
        <taxon>Aculeata</taxon>
        <taxon>Formicoidea</taxon>
        <taxon>Formicidae</taxon>
        <taxon>Dorylinae</taxon>
        <taxon>Ooceraea</taxon>
    </lineage>
</organism>
<accession>A0A026W6W6</accession>
<keyword evidence="5" id="KW-1185">Reference proteome</keyword>
<dbReference type="Pfam" id="PF21789">
    <property type="entry name" value="TNP-like_RNaseH_C"/>
    <property type="match status" value="1"/>
</dbReference>
<dbReference type="AlphaFoldDB" id="A0A026W6W6"/>
<evidence type="ECO:0000259" key="2">
    <source>
        <dbReference type="Pfam" id="PF21788"/>
    </source>
</evidence>
<dbReference type="Proteomes" id="UP000053097">
    <property type="component" value="Unassembled WGS sequence"/>
</dbReference>
<proteinExistence type="predicted"/>